<evidence type="ECO:0000256" key="8">
    <source>
        <dbReference type="ARBA" id="ARBA00023136"/>
    </source>
</evidence>
<dbReference type="PANTHER" id="PTHR43790:SF3">
    <property type="entry name" value="D-ALLOSE IMPORT ATP-BINDING PROTEIN ALSA-RELATED"/>
    <property type="match status" value="1"/>
</dbReference>
<dbReference type="GO" id="GO:0005524">
    <property type="term" value="F:ATP binding"/>
    <property type="evidence" value="ECO:0007669"/>
    <property type="project" value="UniProtKB-KW"/>
</dbReference>
<dbReference type="InterPro" id="IPR003593">
    <property type="entry name" value="AAA+_ATPase"/>
</dbReference>
<feature type="domain" description="ABC transporter" evidence="9">
    <location>
        <begin position="19"/>
        <end position="252"/>
    </location>
</feature>
<dbReference type="InterPro" id="IPR003439">
    <property type="entry name" value="ABC_transporter-like_ATP-bd"/>
</dbReference>
<keyword evidence="3" id="KW-0762">Sugar transport</keyword>
<organism evidence="10 11">
    <name type="scientific">Herbaspirillum frisingense GSF30</name>
    <dbReference type="NCBI Taxonomy" id="864073"/>
    <lineage>
        <taxon>Bacteria</taxon>
        <taxon>Pseudomonadati</taxon>
        <taxon>Pseudomonadota</taxon>
        <taxon>Betaproteobacteria</taxon>
        <taxon>Burkholderiales</taxon>
        <taxon>Oxalobacteraceae</taxon>
        <taxon>Herbaspirillum</taxon>
    </lineage>
</organism>
<keyword evidence="1" id="KW-0813">Transport</keyword>
<dbReference type="PROSITE" id="PS00211">
    <property type="entry name" value="ABC_TRANSPORTER_1"/>
    <property type="match status" value="1"/>
</dbReference>
<feature type="domain" description="ABC transporter" evidence="9">
    <location>
        <begin position="258"/>
        <end position="504"/>
    </location>
</feature>
<dbReference type="InterPro" id="IPR027417">
    <property type="entry name" value="P-loop_NTPase"/>
</dbReference>
<dbReference type="Pfam" id="PF00005">
    <property type="entry name" value="ABC_tran"/>
    <property type="match status" value="2"/>
</dbReference>
<sequence>MTTQAAPRASVQAQADLALHVENISKRYGAFHALRSINLGIRRGSIHGLLGENGAGKSTLVGIISGQRAPSEGRIFLNDQEIQGADVKRMEAAGVFLVPQEPMIIEHMSVMENLMLGLWPASRGFIAWRRMRENATRMLAGTGIEADRLAGSLDAVARRKLNILRAMFSGGSVIILDEPTASLTVPDRLQLFDFMRQLRASGVTFLFISHFNDEILDICDAVTVLRDGELVANCEEVGSLNSSRLSEFVLGRELDLFQRDRSLSPKGEEGIRLSGVRGERLDVAQLDIRAGEIVGFTGLPGEGAKELARSLFGLAALQAGQIAFAREATARVPQTPDQAFAMGIAYLSDDRRRDGVVGHLSIRENIALSSLRQRIRRGLVDRGQEQQVCSSYFTRMGIKAGSADEAVNTLSGGNQQKVCLGRVLATMPRLLILDEPTRGIDVGVKQDVLRILDQLSRAGVCVIIVSTDVDELARAADRVCIFQRGRIAHVVEGDDISTDRLRQLSQ</sequence>
<gene>
    <name evidence="10" type="ORF">HFRIS_020341</name>
</gene>
<evidence type="ECO:0000256" key="2">
    <source>
        <dbReference type="ARBA" id="ARBA00022475"/>
    </source>
</evidence>
<dbReference type="InterPro" id="IPR017871">
    <property type="entry name" value="ABC_transporter-like_CS"/>
</dbReference>
<accession>A0AAI9N223</accession>
<evidence type="ECO:0000256" key="5">
    <source>
        <dbReference type="ARBA" id="ARBA00022741"/>
    </source>
</evidence>
<dbReference type="GO" id="GO:0016887">
    <property type="term" value="F:ATP hydrolysis activity"/>
    <property type="evidence" value="ECO:0007669"/>
    <property type="project" value="InterPro"/>
</dbReference>
<keyword evidence="2" id="KW-1003">Cell membrane</keyword>
<proteinExistence type="predicted"/>
<evidence type="ECO:0000313" key="10">
    <source>
        <dbReference type="EMBL" id="EOA02902.1"/>
    </source>
</evidence>
<dbReference type="CDD" id="cd03216">
    <property type="entry name" value="ABC_Carb_Monos_I"/>
    <property type="match status" value="1"/>
</dbReference>
<evidence type="ECO:0000256" key="7">
    <source>
        <dbReference type="ARBA" id="ARBA00022967"/>
    </source>
</evidence>
<dbReference type="AlphaFoldDB" id="A0AAI9N223"/>
<name>A0AAI9N223_9BURK</name>
<keyword evidence="5" id="KW-0547">Nucleotide-binding</keyword>
<comment type="caution">
    <text evidence="10">The sequence shown here is derived from an EMBL/GenBank/DDBJ whole genome shotgun (WGS) entry which is preliminary data.</text>
</comment>
<evidence type="ECO:0000259" key="9">
    <source>
        <dbReference type="PROSITE" id="PS50893"/>
    </source>
</evidence>
<keyword evidence="4" id="KW-0677">Repeat</keyword>
<dbReference type="PROSITE" id="PS50893">
    <property type="entry name" value="ABC_TRANSPORTER_2"/>
    <property type="match status" value="2"/>
</dbReference>
<dbReference type="SMART" id="SM00382">
    <property type="entry name" value="AAA"/>
    <property type="match status" value="2"/>
</dbReference>
<dbReference type="Proteomes" id="UP000006772">
    <property type="component" value="Unassembled WGS sequence"/>
</dbReference>
<evidence type="ECO:0000256" key="1">
    <source>
        <dbReference type="ARBA" id="ARBA00022448"/>
    </source>
</evidence>
<protein>
    <submittedName>
        <fullName evidence="10">ABC transporter-like protein</fullName>
    </submittedName>
</protein>
<dbReference type="EMBL" id="AEEC02000037">
    <property type="protein sequence ID" value="EOA02902.1"/>
    <property type="molecule type" value="Genomic_DNA"/>
</dbReference>
<dbReference type="RefSeq" id="WP_006464861.1">
    <property type="nucleotide sequence ID" value="NZ_AEEC02000037.1"/>
</dbReference>
<dbReference type="CDD" id="cd03215">
    <property type="entry name" value="ABC_Carb_Monos_II"/>
    <property type="match status" value="1"/>
</dbReference>
<keyword evidence="7" id="KW-1278">Translocase</keyword>
<evidence type="ECO:0000256" key="4">
    <source>
        <dbReference type="ARBA" id="ARBA00022737"/>
    </source>
</evidence>
<dbReference type="PANTHER" id="PTHR43790">
    <property type="entry name" value="CARBOHYDRATE TRANSPORT ATP-BINDING PROTEIN MG119-RELATED"/>
    <property type="match status" value="1"/>
</dbReference>
<evidence type="ECO:0000256" key="3">
    <source>
        <dbReference type="ARBA" id="ARBA00022597"/>
    </source>
</evidence>
<dbReference type="InterPro" id="IPR050107">
    <property type="entry name" value="ABC_carbohydrate_import_ATPase"/>
</dbReference>
<dbReference type="Gene3D" id="3.40.50.300">
    <property type="entry name" value="P-loop containing nucleotide triphosphate hydrolases"/>
    <property type="match status" value="2"/>
</dbReference>
<evidence type="ECO:0000256" key="6">
    <source>
        <dbReference type="ARBA" id="ARBA00022840"/>
    </source>
</evidence>
<reference evidence="10 11" key="1">
    <citation type="journal article" date="2013" name="Front. Microbiol.">
        <title>The genome of the endophytic bacterium H. frisingense GSF30(T) identifies diverse strategies in the Herbaspirillum genus to interact with plants.</title>
        <authorList>
            <person name="Straub D."/>
            <person name="Rothballer M."/>
            <person name="Hartmann A."/>
            <person name="Ludewig U."/>
        </authorList>
    </citation>
    <scope>NUCLEOTIDE SEQUENCE [LARGE SCALE GENOMIC DNA]</scope>
    <source>
        <strain evidence="10 11">GSF30</strain>
    </source>
</reference>
<keyword evidence="6" id="KW-0067">ATP-binding</keyword>
<dbReference type="SUPFAM" id="SSF52540">
    <property type="entry name" value="P-loop containing nucleoside triphosphate hydrolases"/>
    <property type="match status" value="2"/>
</dbReference>
<evidence type="ECO:0000313" key="11">
    <source>
        <dbReference type="Proteomes" id="UP000006772"/>
    </source>
</evidence>
<keyword evidence="8" id="KW-0472">Membrane</keyword>